<dbReference type="AlphaFoldDB" id="E5Y5W5"/>
<dbReference type="OrthoDB" id="8602627at2"/>
<reference evidence="1 2" key="2">
    <citation type="submission" date="2013-04" db="EMBL/GenBank/DDBJ databases">
        <title>The Genome Sequence of Bilophila wadsworthia 3_1_6.</title>
        <authorList>
            <consortium name="The Broad Institute Genomics Platform"/>
            <person name="Earl A."/>
            <person name="Ward D."/>
            <person name="Feldgarden M."/>
            <person name="Gevers D."/>
            <person name="Sibley C."/>
            <person name="Strauss J."/>
            <person name="Allen-Vercoe E."/>
            <person name="Walker B."/>
            <person name="Young S."/>
            <person name="Zeng Q."/>
            <person name="Gargeya S."/>
            <person name="Fitzgerald M."/>
            <person name="Haas B."/>
            <person name="Abouelleil A."/>
            <person name="Allen A.W."/>
            <person name="Alvarado L."/>
            <person name="Arachchi H.M."/>
            <person name="Berlin A.M."/>
            <person name="Chapman S.B."/>
            <person name="Gainer-Dewar J."/>
            <person name="Goldberg J."/>
            <person name="Griggs A."/>
            <person name="Gujja S."/>
            <person name="Hansen M."/>
            <person name="Howarth C."/>
            <person name="Imamovic A."/>
            <person name="Ireland A."/>
            <person name="Larimer J."/>
            <person name="McCowan C."/>
            <person name="Murphy C."/>
            <person name="Pearson M."/>
            <person name="Poon T.W."/>
            <person name="Priest M."/>
            <person name="Roberts A."/>
            <person name="Saif S."/>
            <person name="Shea T."/>
            <person name="Sisk P."/>
            <person name="Sykes S."/>
            <person name="Wortman J."/>
            <person name="Nusbaum C."/>
            <person name="Birren B."/>
        </authorList>
    </citation>
    <scope>NUCLEOTIDE SEQUENCE [LARGE SCALE GENOMIC DNA]</scope>
    <source>
        <strain evidence="1 2">3_1_6</strain>
    </source>
</reference>
<proteinExistence type="predicted"/>
<organism evidence="1 2">
    <name type="scientific">Bilophila wadsworthia (strain 3_1_6)</name>
    <dbReference type="NCBI Taxonomy" id="563192"/>
    <lineage>
        <taxon>Bacteria</taxon>
        <taxon>Pseudomonadati</taxon>
        <taxon>Thermodesulfobacteriota</taxon>
        <taxon>Desulfovibrionia</taxon>
        <taxon>Desulfovibrionales</taxon>
        <taxon>Desulfovibrionaceae</taxon>
        <taxon>Bilophila</taxon>
    </lineage>
</organism>
<dbReference type="eggNOG" id="ENOG5031EG4">
    <property type="taxonomic scope" value="Bacteria"/>
</dbReference>
<comment type="caution">
    <text evidence="1">The sequence shown here is derived from an EMBL/GenBank/DDBJ whole genome shotgun (WGS) entry which is preliminary data.</text>
</comment>
<evidence type="ECO:0000313" key="2">
    <source>
        <dbReference type="Proteomes" id="UP000006034"/>
    </source>
</evidence>
<protein>
    <submittedName>
        <fullName evidence="1">Uncharacterized protein</fullName>
    </submittedName>
</protein>
<accession>E5Y5W5</accession>
<dbReference type="EMBL" id="ADCP02000001">
    <property type="protein sequence ID" value="EFV44677.1"/>
    <property type="molecule type" value="Genomic_DNA"/>
</dbReference>
<keyword evidence="2" id="KW-1185">Reference proteome</keyword>
<dbReference type="STRING" id="563192.HMPREF0179_01578"/>
<dbReference type="Proteomes" id="UP000006034">
    <property type="component" value="Unassembled WGS sequence"/>
</dbReference>
<sequence>MPSEKTTRQGQAWDQLAKDAYGDELRLGTLFPENVDELDVLIFGGDVRVAAPEAPSVAKVSSLPPWERM</sequence>
<reference evidence="1 2" key="1">
    <citation type="submission" date="2010-10" db="EMBL/GenBank/DDBJ databases">
        <authorList>
            <consortium name="The Broad Institute Genome Sequencing Platform"/>
            <person name="Ward D."/>
            <person name="Earl A."/>
            <person name="Feldgarden M."/>
            <person name="Young S.K."/>
            <person name="Gargeya S."/>
            <person name="Zeng Q."/>
            <person name="Alvarado L."/>
            <person name="Berlin A."/>
            <person name="Bochicchio J."/>
            <person name="Chapman S.B."/>
            <person name="Chen Z."/>
            <person name="Freedman E."/>
            <person name="Gellesch M."/>
            <person name="Goldberg J."/>
            <person name="Griggs A."/>
            <person name="Gujja S."/>
            <person name="Heilman E."/>
            <person name="Heiman D."/>
            <person name="Howarth C."/>
            <person name="Mehta T."/>
            <person name="Neiman D."/>
            <person name="Pearson M."/>
            <person name="Roberts A."/>
            <person name="Saif S."/>
            <person name="Shea T."/>
            <person name="Shenoy N."/>
            <person name="Sisk P."/>
            <person name="Stolte C."/>
            <person name="Sykes S."/>
            <person name="White J."/>
            <person name="Yandava C."/>
            <person name="Allen-Vercoe E."/>
            <person name="Sibley C."/>
            <person name="Ambrose C.E."/>
            <person name="Strauss J."/>
            <person name="Daigneault M."/>
            <person name="Haas B."/>
            <person name="Nusbaum C."/>
            <person name="Birren B."/>
        </authorList>
    </citation>
    <scope>NUCLEOTIDE SEQUENCE [LARGE SCALE GENOMIC DNA]</scope>
    <source>
        <strain evidence="1 2">3_1_6</strain>
    </source>
</reference>
<dbReference type="RefSeq" id="WP_005026916.1">
    <property type="nucleotide sequence ID" value="NZ_KE150238.1"/>
</dbReference>
<evidence type="ECO:0000313" key="1">
    <source>
        <dbReference type="EMBL" id="EFV44677.1"/>
    </source>
</evidence>
<dbReference type="HOGENOM" id="CLU_175462_0_2_7"/>
<dbReference type="GeneID" id="78086697"/>
<name>E5Y5W5_BILW3</name>
<gene>
    <name evidence="1" type="ORF">HMPREF0179_01578</name>
</gene>